<dbReference type="InterPro" id="IPR018497">
    <property type="entry name" value="Peptidase_M13_C"/>
</dbReference>
<dbReference type="RefSeq" id="WP_310267753.1">
    <property type="nucleotide sequence ID" value="NZ_JAVDXU010000002.1"/>
</dbReference>
<dbReference type="InterPro" id="IPR000718">
    <property type="entry name" value="Peptidase_M13"/>
</dbReference>
<dbReference type="InterPro" id="IPR008753">
    <property type="entry name" value="Peptidase_M13_N"/>
</dbReference>
<dbReference type="EMBL" id="JAVDXU010000002">
    <property type="protein sequence ID" value="MDR7271128.1"/>
    <property type="molecule type" value="Genomic_DNA"/>
</dbReference>
<dbReference type="InterPro" id="IPR024079">
    <property type="entry name" value="MetalloPept_cat_dom_sf"/>
</dbReference>
<evidence type="ECO:0000256" key="7">
    <source>
        <dbReference type="ARBA" id="ARBA00023049"/>
    </source>
</evidence>
<dbReference type="PRINTS" id="PR00786">
    <property type="entry name" value="NEPRILYSIN"/>
</dbReference>
<dbReference type="Gene3D" id="3.40.390.10">
    <property type="entry name" value="Collagenase (Catalytic Domain)"/>
    <property type="match status" value="1"/>
</dbReference>
<keyword evidence="5" id="KW-0378">Hydrolase</keyword>
<dbReference type="InterPro" id="IPR042089">
    <property type="entry name" value="Peptidase_M13_dom_2"/>
</dbReference>
<comment type="similarity">
    <text evidence="2">Belongs to the peptidase M13 family.</text>
</comment>
<reference evidence="10 11" key="1">
    <citation type="submission" date="2023-07" db="EMBL/GenBank/DDBJ databases">
        <title>Sorghum-associated microbial communities from plants grown in Nebraska, USA.</title>
        <authorList>
            <person name="Schachtman D."/>
        </authorList>
    </citation>
    <scope>NUCLEOTIDE SEQUENCE [LARGE SCALE GENOMIC DNA]</scope>
    <source>
        <strain evidence="10 11">BE314</strain>
    </source>
</reference>
<keyword evidence="6" id="KW-0862">Zinc</keyword>
<evidence type="ECO:0000256" key="1">
    <source>
        <dbReference type="ARBA" id="ARBA00001947"/>
    </source>
</evidence>
<dbReference type="Pfam" id="PF01431">
    <property type="entry name" value="Peptidase_M13"/>
    <property type="match status" value="1"/>
</dbReference>
<evidence type="ECO:0000256" key="6">
    <source>
        <dbReference type="ARBA" id="ARBA00022833"/>
    </source>
</evidence>
<organism evidence="10 11">
    <name type="scientific">Roseateles saccharophilus</name>
    <name type="common">Pseudomonas saccharophila</name>
    <dbReference type="NCBI Taxonomy" id="304"/>
    <lineage>
        <taxon>Bacteria</taxon>
        <taxon>Pseudomonadati</taxon>
        <taxon>Pseudomonadota</taxon>
        <taxon>Betaproteobacteria</taxon>
        <taxon>Burkholderiales</taxon>
        <taxon>Sphaerotilaceae</taxon>
        <taxon>Roseateles</taxon>
    </lineage>
</organism>
<dbReference type="Proteomes" id="UP001180453">
    <property type="component" value="Unassembled WGS sequence"/>
</dbReference>
<evidence type="ECO:0000259" key="8">
    <source>
        <dbReference type="Pfam" id="PF01431"/>
    </source>
</evidence>
<keyword evidence="3" id="KW-0645">Protease</keyword>
<evidence type="ECO:0000259" key="9">
    <source>
        <dbReference type="Pfam" id="PF05649"/>
    </source>
</evidence>
<dbReference type="SUPFAM" id="SSF55486">
    <property type="entry name" value="Metalloproteases ('zincins'), catalytic domain"/>
    <property type="match status" value="1"/>
</dbReference>
<name>A0ABU1YQJ1_ROSSA</name>
<evidence type="ECO:0000313" key="11">
    <source>
        <dbReference type="Proteomes" id="UP001180453"/>
    </source>
</evidence>
<dbReference type="CDD" id="cd08662">
    <property type="entry name" value="M13"/>
    <property type="match status" value="1"/>
</dbReference>
<evidence type="ECO:0000256" key="2">
    <source>
        <dbReference type="ARBA" id="ARBA00007357"/>
    </source>
</evidence>
<gene>
    <name evidence="10" type="ORF">J2X20_003786</name>
</gene>
<dbReference type="Pfam" id="PF05649">
    <property type="entry name" value="Peptidase_M13_N"/>
    <property type="match status" value="1"/>
</dbReference>
<keyword evidence="4" id="KW-0479">Metal-binding</keyword>
<dbReference type="PANTHER" id="PTHR11733:SF167">
    <property type="entry name" value="FI17812P1-RELATED"/>
    <property type="match status" value="1"/>
</dbReference>
<dbReference type="Gene3D" id="1.10.1380.10">
    <property type="entry name" value="Neutral endopeptidase , domain2"/>
    <property type="match status" value="1"/>
</dbReference>
<sequence>MISGVDVKSFDPAVRLQDDFYAYINGRWARSTQIPASKARWGTYDELRETAALQVRAILEDVLKNPGAAGSETRKIADLYTTFIDDKARNARGFAPLAPEFERIAAAKRHQDLAPLIAELERQGVTVPFDVFVGQDAQNAERYVVYAAQSGLGLPDRDYYLNDTDKKLMAVRQAYLQHITKLFTMQGDTQAERRAADVLAVETRLAQLQWTRVESREALKTYNPRTVAQLAEEAPGLDWAAYLRAAGIEGKAKSLVVRQPSYFVGLSKLVPEVPLEQWQSYFKWHVLAAYAPYLARDVADERFAFTGTVLRGVPENEPPWRQAQQFVDSIMGEAVGKLYVARHFPPENKARVLAMVNNFLATFREGIDELEWMSPATKKEAQAKLALFTPKIGYPDVWRDYSALTTSSTDLIANVRAGRRHAFDRGIAKLGKPVDRGEWGFTPQTVNASYSPLQNAITFPAALLQPPFFDVKAEDAINYGTVGTSIGHEISHGFDDQGSRYDGHGNLRNWWTAEDRAAFTARANGLVQQYSAFSPVPGYFVNGQFTLGENIGDNSGVTIAYKAYRKSLGGKPSPVIDGLTGEQRLYIGWAVKFRTLQREEAAIVQLKSDPHSPGEFRVKGTLANQAGFYEAFDIKPGDRMYRPPEQRVKLW</sequence>
<keyword evidence="11" id="KW-1185">Reference proteome</keyword>
<dbReference type="PROSITE" id="PS51885">
    <property type="entry name" value="NEPRILYSIN"/>
    <property type="match status" value="1"/>
</dbReference>
<comment type="cofactor">
    <cofactor evidence="1">
        <name>Zn(2+)</name>
        <dbReference type="ChEBI" id="CHEBI:29105"/>
    </cofactor>
</comment>
<comment type="caution">
    <text evidence="10">The sequence shown here is derived from an EMBL/GenBank/DDBJ whole genome shotgun (WGS) entry which is preliminary data.</text>
</comment>
<evidence type="ECO:0000313" key="10">
    <source>
        <dbReference type="EMBL" id="MDR7271128.1"/>
    </source>
</evidence>
<protein>
    <submittedName>
        <fullName evidence="10">Metalloendopeptidase</fullName>
    </submittedName>
</protein>
<accession>A0ABU1YQJ1</accession>
<evidence type="ECO:0000256" key="5">
    <source>
        <dbReference type="ARBA" id="ARBA00022801"/>
    </source>
</evidence>
<feature type="domain" description="Peptidase M13 C-terminal" evidence="8">
    <location>
        <begin position="447"/>
        <end position="648"/>
    </location>
</feature>
<evidence type="ECO:0000256" key="3">
    <source>
        <dbReference type="ARBA" id="ARBA00022670"/>
    </source>
</evidence>
<keyword evidence="7" id="KW-0482">Metalloprotease</keyword>
<feature type="domain" description="Peptidase M13 N-terminal" evidence="9">
    <location>
        <begin position="17"/>
        <end position="395"/>
    </location>
</feature>
<proteinExistence type="inferred from homology"/>
<dbReference type="PANTHER" id="PTHR11733">
    <property type="entry name" value="ZINC METALLOPROTEASE FAMILY M13 NEPRILYSIN-RELATED"/>
    <property type="match status" value="1"/>
</dbReference>
<evidence type="ECO:0000256" key="4">
    <source>
        <dbReference type="ARBA" id="ARBA00022723"/>
    </source>
</evidence>